<proteinExistence type="predicted"/>
<name>A0A0F9T5Y2_9ZZZZ</name>
<dbReference type="AlphaFoldDB" id="A0A0F9T5Y2"/>
<reference evidence="1" key="1">
    <citation type="journal article" date="2015" name="Nature">
        <title>Complex archaea that bridge the gap between prokaryotes and eukaryotes.</title>
        <authorList>
            <person name="Spang A."/>
            <person name="Saw J.H."/>
            <person name="Jorgensen S.L."/>
            <person name="Zaremba-Niedzwiedzka K."/>
            <person name="Martijn J."/>
            <person name="Lind A.E."/>
            <person name="van Eijk R."/>
            <person name="Schleper C."/>
            <person name="Guy L."/>
            <person name="Ettema T.J."/>
        </authorList>
    </citation>
    <scope>NUCLEOTIDE SEQUENCE</scope>
</reference>
<dbReference type="EMBL" id="LAZR01000322">
    <property type="protein sequence ID" value="KKN74649.1"/>
    <property type="molecule type" value="Genomic_DNA"/>
</dbReference>
<evidence type="ECO:0000313" key="1">
    <source>
        <dbReference type="EMBL" id="KKN74649.1"/>
    </source>
</evidence>
<sequence length="72" mass="8008">MGLKLRLKIRIDNGATNEIHRFKNEQSPIVCDIPADKLFRLKIINGVFNTQEITITDGAIVEVGDPIAYAKA</sequence>
<organism evidence="1">
    <name type="scientific">marine sediment metagenome</name>
    <dbReference type="NCBI Taxonomy" id="412755"/>
    <lineage>
        <taxon>unclassified sequences</taxon>
        <taxon>metagenomes</taxon>
        <taxon>ecological metagenomes</taxon>
    </lineage>
</organism>
<protein>
    <submittedName>
        <fullName evidence="1">Uncharacterized protein</fullName>
    </submittedName>
</protein>
<comment type="caution">
    <text evidence="1">The sequence shown here is derived from an EMBL/GenBank/DDBJ whole genome shotgun (WGS) entry which is preliminary data.</text>
</comment>
<accession>A0A0F9T5Y2</accession>
<gene>
    <name evidence="1" type="ORF">LCGC14_0388510</name>
</gene>